<protein>
    <submittedName>
        <fullName evidence="2">Uncharacterized protein</fullName>
    </submittedName>
</protein>
<dbReference type="AlphaFoldDB" id="A0A0A8HAL2"/>
<dbReference type="KEGG" id="csm:CSUB8521_0040"/>
<evidence type="ECO:0000313" key="3">
    <source>
        <dbReference type="Proteomes" id="UP000031135"/>
    </source>
</evidence>
<dbReference type="RefSeq" id="WP_039662315.1">
    <property type="nucleotide sequence ID" value="NZ_CP007772.1"/>
</dbReference>
<sequence length="121" mass="14076">MLPLFWIGAAVASAFVGKKIYDSVTEKDNDDYNFEEKEQSDSEIQYNNLLNAYKEDFKSKKIELVTSSYTDACKNSTKPFIVFIKSQELDDIDEQIYSLENNIERLKEIQNQLKTKIEEIS</sequence>
<feature type="coiled-coil region" evidence="1">
    <location>
        <begin position="89"/>
        <end position="119"/>
    </location>
</feature>
<dbReference type="HOGENOM" id="CLU_2033787_0_0_7"/>
<dbReference type="EMBL" id="CP007772">
    <property type="protein sequence ID" value="AJC89944.1"/>
    <property type="molecule type" value="Genomic_DNA"/>
</dbReference>
<organism evidence="2 3">
    <name type="scientific">Campylobacter subantarcticus LMG 24374</name>
    <dbReference type="NCBI Taxonomy" id="1388751"/>
    <lineage>
        <taxon>Bacteria</taxon>
        <taxon>Pseudomonadati</taxon>
        <taxon>Campylobacterota</taxon>
        <taxon>Epsilonproteobacteria</taxon>
        <taxon>Campylobacterales</taxon>
        <taxon>Campylobacteraceae</taxon>
        <taxon>Campylobacter</taxon>
    </lineage>
</organism>
<evidence type="ECO:0000256" key="1">
    <source>
        <dbReference type="SAM" id="Coils"/>
    </source>
</evidence>
<gene>
    <name evidence="2" type="ORF">CSUB8521_0040</name>
</gene>
<dbReference type="OrthoDB" id="5359662at2"/>
<reference evidence="2 3" key="1">
    <citation type="journal article" date="2014" name="Genome Biol. Evol.">
        <title>Comparative Genomics of the Campylobacter lari Group.</title>
        <authorList>
            <person name="Miller W.G."/>
            <person name="Yee E."/>
            <person name="Chapman M.H."/>
            <person name="Smith T.P."/>
            <person name="Bono J.L."/>
            <person name="Huynh S."/>
            <person name="Parker C.T."/>
            <person name="Vandamme P."/>
            <person name="Luong K."/>
            <person name="Korlach J."/>
        </authorList>
    </citation>
    <scope>NUCLEOTIDE SEQUENCE [LARGE SCALE GENOMIC DNA]</scope>
    <source>
        <strain evidence="2 3">LMG 24374</strain>
    </source>
</reference>
<accession>A0A0A8HAL2</accession>
<name>A0A0A8HAL2_9BACT</name>
<keyword evidence="1" id="KW-0175">Coiled coil</keyword>
<proteinExistence type="predicted"/>
<dbReference type="Proteomes" id="UP000031135">
    <property type="component" value="Chromosome"/>
</dbReference>
<evidence type="ECO:0000313" key="2">
    <source>
        <dbReference type="EMBL" id="AJC89944.1"/>
    </source>
</evidence>